<proteinExistence type="predicted"/>
<feature type="transmembrane region" description="Helical" evidence="6">
    <location>
        <begin position="320"/>
        <end position="337"/>
    </location>
</feature>
<dbReference type="InterPro" id="IPR016152">
    <property type="entry name" value="PTrfase/Anion_transptr"/>
</dbReference>
<dbReference type="InterPro" id="IPR002293">
    <property type="entry name" value="AA/rel_permease1"/>
</dbReference>
<reference evidence="8 9" key="1">
    <citation type="journal article" date="2015" name="Microbiome">
        <title>Genomic resolution of linkages in carbon, nitrogen, and sulfur cycling among widespread estuary sediment bacteria.</title>
        <authorList>
            <person name="Baker B.J."/>
            <person name="Lazar C.S."/>
            <person name="Teske A.P."/>
            <person name="Dick G.J."/>
        </authorList>
    </citation>
    <scope>NUCLEOTIDE SEQUENCE [LARGE SCALE GENOMIC DNA]</scope>
    <source>
        <strain evidence="8">SM23_60</strain>
    </source>
</reference>
<feature type="transmembrane region" description="Helical" evidence="6">
    <location>
        <begin position="39"/>
        <end position="59"/>
    </location>
</feature>
<feature type="transmembrane region" description="Helical" evidence="6">
    <location>
        <begin position="126"/>
        <end position="149"/>
    </location>
</feature>
<dbReference type="AlphaFoldDB" id="A0A0S8G285"/>
<dbReference type="PANTHER" id="PTHR42770:SF11">
    <property type="entry name" value="INNER MEMBRANE TRANSPORT PROTEIN YBAT"/>
    <property type="match status" value="1"/>
</dbReference>
<dbReference type="SUPFAM" id="SSF55804">
    <property type="entry name" value="Phoshotransferase/anion transport protein"/>
    <property type="match status" value="1"/>
</dbReference>
<evidence type="ECO:0000256" key="5">
    <source>
        <dbReference type="ARBA" id="ARBA00023136"/>
    </source>
</evidence>
<protein>
    <recommendedName>
        <fullName evidence="7">PTS EIIA type-2 domain-containing protein</fullName>
    </recommendedName>
</protein>
<evidence type="ECO:0000259" key="7">
    <source>
        <dbReference type="PROSITE" id="PS51094"/>
    </source>
</evidence>
<dbReference type="PANTHER" id="PTHR42770">
    <property type="entry name" value="AMINO ACID TRANSPORTER-RELATED"/>
    <property type="match status" value="1"/>
</dbReference>
<accession>A0A0S8G285</accession>
<feature type="transmembrane region" description="Helical" evidence="6">
    <location>
        <begin position="80"/>
        <end position="106"/>
    </location>
</feature>
<dbReference type="Pfam" id="PF13520">
    <property type="entry name" value="AA_permease_2"/>
    <property type="match status" value="1"/>
</dbReference>
<dbReference type="GO" id="GO:0022857">
    <property type="term" value="F:transmembrane transporter activity"/>
    <property type="evidence" value="ECO:0007669"/>
    <property type="project" value="InterPro"/>
</dbReference>
<dbReference type="Gene3D" id="1.20.1740.10">
    <property type="entry name" value="Amino acid/polyamine transporter I"/>
    <property type="match status" value="1"/>
</dbReference>
<dbReference type="PROSITE" id="PS51094">
    <property type="entry name" value="PTS_EIIA_TYPE_2"/>
    <property type="match status" value="1"/>
</dbReference>
<keyword evidence="5 6" id="KW-0472">Membrane</keyword>
<dbReference type="EMBL" id="LJUO01000238">
    <property type="protein sequence ID" value="KPK67143.1"/>
    <property type="molecule type" value="Genomic_DNA"/>
</dbReference>
<feature type="domain" description="PTS EIIA type-2" evidence="7">
    <location>
        <begin position="409"/>
        <end position="552"/>
    </location>
</feature>
<evidence type="ECO:0000256" key="6">
    <source>
        <dbReference type="SAM" id="Phobius"/>
    </source>
</evidence>
<feature type="transmembrane region" description="Helical" evidence="6">
    <location>
        <begin position="161"/>
        <end position="184"/>
    </location>
</feature>
<keyword evidence="4 6" id="KW-1133">Transmembrane helix</keyword>
<feature type="transmembrane region" description="Helical" evidence="6">
    <location>
        <begin position="260"/>
        <end position="279"/>
    </location>
</feature>
<evidence type="ECO:0000313" key="9">
    <source>
        <dbReference type="Proteomes" id="UP000051096"/>
    </source>
</evidence>
<evidence type="ECO:0000256" key="1">
    <source>
        <dbReference type="ARBA" id="ARBA00004651"/>
    </source>
</evidence>
<dbReference type="InterPro" id="IPR050367">
    <property type="entry name" value="APC_superfamily"/>
</dbReference>
<keyword evidence="2" id="KW-1003">Cell membrane</keyword>
<dbReference type="Proteomes" id="UP000051096">
    <property type="component" value="Unassembled WGS sequence"/>
</dbReference>
<dbReference type="PATRIC" id="fig|1703780.3.peg.90"/>
<organism evidence="8 9">
    <name type="scientific">candidate division WOR_3 bacterium SM23_60</name>
    <dbReference type="NCBI Taxonomy" id="1703780"/>
    <lineage>
        <taxon>Bacteria</taxon>
        <taxon>Bacteria division WOR-3</taxon>
    </lineage>
</organism>
<dbReference type="Gene3D" id="3.40.930.10">
    <property type="entry name" value="Mannitol-specific EII, Chain A"/>
    <property type="match status" value="1"/>
</dbReference>
<sequence length="557" mass="61374">MALKKELGLLGVFAIASGAMISSGLFILPGLAFQKAGPAMVLSYIIAGILVLPTVFSKAELVTAMPKAGGDYFYITRSMGAVAGTIAVLASWFSLSLVAILVLYVIGGFTTIIPGRFTPFAPHGVLSIFSTAGLVFISFGGLTKVASVAEEVRNPKINVPVGMLLAYFVVLILYVGVAFITVGVLNYDVLQKSLTPVSDGARVFWGITGVVITAIAAMLAFVSTANAGIMSASRYPLAMSRDHIAPAFFTKVHKRFKTPYVAIVFTTLFMVAIISFLDLEVLVEAASTMLLLLYISANLSVIVMRESKLQNYQPSFHSPLYPYGQIVAILGYGFLIYDMGRDTLMITAIFIACALLWYFVYVKPKISGESALMYVVERVTDRQIVTDTLKQELREIVKEREEIIEDEFDHLIKDALILDIDEKIHFNEFIKIAAEKLSQRISLKQNRIIQLFIEREKQSCTALRPGLAIPHIIIDGENKFDILAVRAREGITFPDASEPVHIVFALIGTRDMRNLHLRALMAIAQITEQTGFDKKWLSAQTPEDLRDIVLLGKRKRA</sequence>
<comment type="caution">
    <text evidence="8">The sequence shown here is derived from an EMBL/GenBank/DDBJ whole genome shotgun (WGS) entry which is preliminary data.</text>
</comment>
<evidence type="ECO:0000256" key="2">
    <source>
        <dbReference type="ARBA" id="ARBA00022475"/>
    </source>
</evidence>
<dbReference type="InterPro" id="IPR002178">
    <property type="entry name" value="PTS_EIIA_type-2_dom"/>
</dbReference>
<evidence type="ECO:0000256" key="3">
    <source>
        <dbReference type="ARBA" id="ARBA00022692"/>
    </source>
</evidence>
<name>A0A0S8G285_UNCW3</name>
<feature type="transmembrane region" description="Helical" evidence="6">
    <location>
        <begin position="7"/>
        <end position="33"/>
    </location>
</feature>
<feature type="transmembrane region" description="Helical" evidence="6">
    <location>
        <begin position="204"/>
        <end position="229"/>
    </location>
</feature>
<evidence type="ECO:0000313" key="8">
    <source>
        <dbReference type="EMBL" id="KPK67143.1"/>
    </source>
</evidence>
<comment type="subcellular location">
    <subcellularLocation>
        <location evidence="1">Cell membrane</location>
        <topology evidence="1">Multi-pass membrane protein</topology>
    </subcellularLocation>
</comment>
<keyword evidence="3 6" id="KW-0812">Transmembrane</keyword>
<gene>
    <name evidence="8" type="ORF">AMJ87_13860</name>
</gene>
<evidence type="ECO:0000256" key="4">
    <source>
        <dbReference type="ARBA" id="ARBA00022989"/>
    </source>
</evidence>
<dbReference type="Pfam" id="PF00359">
    <property type="entry name" value="PTS_EIIA_2"/>
    <property type="match status" value="1"/>
</dbReference>
<feature type="transmembrane region" description="Helical" evidence="6">
    <location>
        <begin position="285"/>
        <end position="304"/>
    </location>
</feature>
<dbReference type="GO" id="GO:0005886">
    <property type="term" value="C:plasma membrane"/>
    <property type="evidence" value="ECO:0007669"/>
    <property type="project" value="UniProtKB-SubCell"/>
</dbReference>
<feature type="transmembrane region" description="Helical" evidence="6">
    <location>
        <begin position="343"/>
        <end position="362"/>
    </location>
</feature>